<dbReference type="GO" id="GO:0005737">
    <property type="term" value="C:cytoplasm"/>
    <property type="evidence" value="ECO:0007669"/>
    <property type="project" value="TreeGrafter"/>
</dbReference>
<dbReference type="RefSeq" id="WP_166678125.1">
    <property type="nucleotide sequence ID" value="NZ_SODF01000001.1"/>
</dbReference>
<organism evidence="3 4">
    <name type="scientific">Kribbella kalugense</name>
    <dbReference type="NCBI Taxonomy" id="2512221"/>
    <lineage>
        <taxon>Bacteria</taxon>
        <taxon>Bacillati</taxon>
        <taxon>Actinomycetota</taxon>
        <taxon>Actinomycetes</taxon>
        <taxon>Propionibacteriales</taxon>
        <taxon>Kribbellaceae</taxon>
        <taxon>Kribbella</taxon>
    </lineage>
</organism>
<accession>A0A4R8A103</accession>
<evidence type="ECO:0000313" key="3">
    <source>
        <dbReference type="EMBL" id="TDW24173.1"/>
    </source>
</evidence>
<dbReference type="GO" id="GO:0006269">
    <property type="term" value="P:DNA replication, synthesis of primer"/>
    <property type="evidence" value="ECO:0007669"/>
    <property type="project" value="TreeGrafter"/>
</dbReference>
<reference evidence="3 4" key="1">
    <citation type="submission" date="2019-03" db="EMBL/GenBank/DDBJ databases">
        <title>Genomic Encyclopedia of Type Strains, Phase III (KMG-III): the genomes of soil and plant-associated and newly described type strains.</title>
        <authorList>
            <person name="Whitman W."/>
        </authorList>
    </citation>
    <scope>NUCLEOTIDE SEQUENCE [LARGE SCALE GENOMIC DNA]</scope>
    <source>
        <strain evidence="3 4">VKM Ac-2570</strain>
    </source>
</reference>
<dbReference type="SUPFAM" id="SSF56731">
    <property type="entry name" value="DNA primase core"/>
    <property type="match status" value="1"/>
</dbReference>
<evidence type="ECO:0000256" key="1">
    <source>
        <dbReference type="SAM" id="MobiDB-lite"/>
    </source>
</evidence>
<dbReference type="Gene3D" id="3.40.1360.10">
    <property type="match status" value="1"/>
</dbReference>
<evidence type="ECO:0000259" key="2">
    <source>
        <dbReference type="Pfam" id="PF08275"/>
    </source>
</evidence>
<keyword evidence="4" id="KW-1185">Reference proteome</keyword>
<dbReference type="InterPro" id="IPR013264">
    <property type="entry name" value="DNAG_N"/>
</dbReference>
<gene>
    <name evidence="3" type="ORF">EV650_3039</name>
</gene>
<dbReference type="InterPro" id="IPR050219">
    <property type="entry name" value="DnaG_primase"/>
</dbReference>
<dbReference type="Pfam" id="PF08275">
    <property type="entry name" value="DNAG_N"/>
    <property type="match status" value="1"/>
</dbReference>
<dbReference type="Gene3D" id="3.90.980.10">
    <property type="entry name" value="DNA primase, catalytic core, N-terminal domain"/>
    <property type="match status" value="1"/>
</dbReference>
<name>A0A4R8A103_9ACTN</name>
<dbReference type="AlphaFoldDB" id="A0A4R8A103"/>
<proteinExistence type="predicted"/>
<dbReference type="PANTHER" id="PTHR30313:SF2">
    <property type="entry name" value="DNA PRIMASE"/>
    <property type="match status" value="1"/>
</dbReference>
<dbReference type="InterPro" id="IPR037068">
    <property type="entry name" value="DNA_primase_core_N_sf"/>
</dbReference>
<feature type="domain" description="DNA primase DNAG catalytic core N-terminal" evidence="2">
    <location>
        <begin position="31"/>
        <end position="155"/>
    </location>
</feature>
<dbReference type="Proteomes" id="UP000295447">
    <property type="component" value="Unassembled WGS sequence"/>
</dbReference>
<feature type="region of interest" description="Disordered" evidence="1">
    <location>
        <begin position="280"/>
        <end position="303"/>
    </location>
</feature>
<dbReference type="PANTHER" id="PTHR30313">
    <property type="entry name" value="DNA PRIMASE"/>
    <property type="match status" value="1"/>
</dbReference>
<evidence type="ECO:0000313" key="4">
    <source>
        <dbReference type="Proteomes" id="UP000295447"/>
    </source>
</evidence>
<dbReference type="EMBL" id="SODF01000001">
    <property type="protein sequence ID" value="TDW24173.1"/>
    <property type="molecule type" value="Genomic_DNA"/>
</dbReference>
<protein>
    <submittedName>
        <fullName evidence="3">DNA primase-like protein</fullName>
    </submittedName>
</protein>
<sequence>MNAVSSDSENVLISGERQRMMVANMAAARFYRRELLRANVGWHVEQVRERGVSEVLQTDSSWRIGYAPDSFTRLTDHLREKGFDFRTLIRAGLSEWTNEGTAVDVFRDRLMLLARDERLDPVGFVGVGPGGKPEYSASPTTLIHRPSNALVGIEEQLDMLTEGAFVVVVNDPLDAVAIESLGRLAGERWAGIPMCGSQLSSAQAKTLYRYTVTDTVIVALDGDQEWRRTAIASHPDLSYFYKRVRAVEIPDGLSAASLLKAENGPRRLYDAMVATRPLADYKPNRQPLSEFDSPGPSPTGPSL</sequence>
<comment type="caution">
    <text evidence="3">The sequence shown here is derived from an EMBL/GenBank/DDBJ whole genome shotgun (WGS) entry which is preliminary data.</text>
</comment>